<evidence type="ECO:0000313" key="3">
    <source>
        <dbReference type="Proteomes" id="UP000256964"/>
    </source>
</evidence>
<evidence type="ECO:0000313" key="2">
    <source>
        <dbReference type="EMBL" id="RDX45231.1"/>
    </source>
</evidence>
<protein>
    <recommendedName>
        <fullName evidence="4">Pre-rRNA-processing protein TSR2</fullName>
    </recommendedName>
</protein>
<sequence>MASLILERVEFREEPPPPEGESEEVLEGAMLYLVGEDFDELISCVPLSAVPMNNVDWNDQIEKVRGDWLDKCHVTPEQKNLVADLLIIYRELSGLSEDADSDLYEDLTDWLRWICRERAGSEDCEEDLQALSRWFRDTLGQLTLGQRMYKEYAHAQVQTEGTDSDSEQDSGPDCTIGRPSPIYVDVSIQTEADDDAL</sequence>
<organism evidence="2 3">
    <name type="scientific">Lentinus brumalis</name>
    <dbReference type="NCBI Taxonomy" id="2498619"/>
    <lineage>
        <taxon>Eukaryota</taxon>
        <taxon>Fungi</taxon>
        <taxon>Dikarya</taxon>
        <taxon>Basidiomycota</taxon>
        <taxon>Agaricomycotina</taxon>
        <taxon>Agaricomycetes</taxon>
        <taxon>Polyporales</taxon>
        <taxon>Polyporaceae</taxon>
        <taxon>Lentinus</taxon>
    </lineage>
</organism>
<name>A0A371CY83_9APHY</name>
<feature type="region of interest" description="Disordered" evidence="1">
    <location>
        <begin position="156"/>
        <end position="180"/>
    </location>
</feature>
<dbReference type="Proteomes" id="UP000256964">
    <property type="component" value="Unassembled WGS sequence"/>
</dbReference>
<evidence type="ECO:0008006" key="4">
    <source>
        <dbReference type="Google" id="ProtNLM"/>
    </source>
</evidence>
<dbReference type="AlphaFoldDB" id="A0A371CY83"/>
<accession>A0A371CY83</accession>
<gene>
    <name evidence="2" type="ORF">OH76DRAFT_1420959</name>
</gene>
<dbReference type="EMBL" id="KZ857440">
    <property type="protein sequence ID" value="RDX45231.1"/>
    <property type="molecule type" value="Genomic_DNA"/>
</dbReference>
<reference evidence="2 3" key="1">
    <citation type="journal article" date="2018" name="Biotechnol. Biofuels">
        <title>Integrative visual omics of the white-rot fungus Polyporus brumalis exposes the biotechnological potential of its oxidative enzymes for delignifying raw plant biomass.</title>
        <authorList>
            <person name="Miyauchi S."/>
            <person name="Rancon A."/>
            <person name="Drula E."/>
            <person name="Hage H."/>
            <person name="Chaduli D."/>
            <person name="Favel A."/>
            <person name="Grisel S."/>
            <person name="Henrissat B."/>
            <person name="Herpoel-Gimbert I."/>
            <person name="Ruiz-Duenas F.J."/>
            <person name="Chevret D."/>
            <person name="Hainaut M."/>
            <person name="Lin J."/>
            <person name="Wang M."/>
            <person name="Pangilinan J."/>
            <person name="Lipzen A."/>
            <person name="Lesage-Meessen L."/>
            <person name="Navarro D."/>
            <person name="Riley R."/>
            <person name="Grigoriev I.V."/>
            <person name="Zhou S."/>
            <person name="Raouche S."/>
            <person name="Rosso M.N."/>
        </authorList>
    </citation>
    <scope>NUCLEOTIDE SEQUENCE [LARGE SCALE GENOMIC DNA]</scope>
    <source>
        <strain evidence="2 3">BRFM 1820</strain>
    </source>
</reference>
<keyword evidence="3" id="KW-1185">Reference proteome</keyword>
<evidence type="ECO:0000256" key="1">
    <source>
        <dbReference type="SAM" id="MobiDB-lite"/>
    </source>
</evidence>
<proteinExistence type="predicted"/>